<dbReference type="PANTHER" id="PTHR48070:SF7">
    <property type="entry name" value="SERINE HYDROLASE FSH DOMAIN-CONTAINING PROTEIN-RELATED"/>
    <property type="match status" value="1"/>
</dbReference>
<dbReference type="GO" id="GO:0019748">
    <property type="term" value="P:secondary metabolic process"/>
    <property type="evidence" value="ECO:0007669"/>
    <property type="project" value="TreeGrafter"/>
</dbReference>
<dbReference type="OrthoDB" id="414698at2759"/>
<dbReference type="Gene3D" id="3.40.50.1820">
    <property type="entry name" value="alpha/beta hydrolase"/>
    <property type="match status" value="1"/>
</dbReference>
<gene>
    <name evidence="3" type="ORF">GQ602_003560</name>
</gene>
<evidence type="ECO:0000313" key="3">
    <source>
        <dbReference type="EMBL" id="KAF4589671.1"/>
    </source>
</evidence>
<protein>
    <submittedName>
        <fullName evidence="3">Serine hydrolase FSH</fullName>
    </submittedName>
</protein>
<evidence type="ECO:0000256" key="1">
    <source>
        <dbReference type="ARBA" id="ARBA00022801"/>
    </source>
</evidence>
<feature type="domain" description="Serine hydrolase" evidence="2">
    <location>
        <begin position="2"/>
        <end position="204"/>
    </location>
</feature>
<dbReference type="SUPFAM" id="SSF53474">
    <property type="entry name" value="alpha/beta-Hydrolases"/>
    <property type="match status" value="1"/>
</dbReference>
<accession>A0A8H4Q8D5</accession>
<evidence type="ECO:0000313" key="4">
    <source>
        <dbReference type="Proteomes" id="UP000562929"/>
    </source>
</evidence>
<proteinExistence type="predicted"/>
<dbReference type="EMBL" id="JAACLJ010000003">
    <property type="protein sequence ID" value="KAF4589671.1"/>
    <property type="molecule type" value="Genomic_DNA"/>
</dbReference>
<dbReference type="GO" id="GO:0016787">
    <property type="term" value="F:hydrolase activity"/>
    <property type="evidence" value="ECO:0007669"/>
    <property type="project" value="UniProtKB-KW"/>
</dbReference>
<dbReference type="GO" id="GO:0005737">
    <property type="term" value="C:cytoplasm"/>
    <property type="evidence" value="ECO:0007669"/>
    <property type="project" value="TreeGrafter"/>
</dbReference>
<dbReference type="InterPro" id="IPR029058">
    <property type="entry name" value="AB_hydrolase_fold"/>
</dbReference>
<dbReference type="Pfam" id="PF03959">
    <property type="entry name" value="FSH1"/>
    <property type="match status" value="1"/>
</dbReference>
<reference evidence="3 4" key="1">
    <citation type="journal article" date="2020" name="G3 (Bethesda)">
        <title>Genetic Underpinnings of Host Manipulation by Ophiocordyceps as Revealed by Comparative Transcriptomics.</title>
        <authorList>
            <person name="Will I."/>
            <person name="Das B."/>
            <person name="Trinh T."/>
            <person name="Brachmann A."/>
            <person name="Ohm R.A."/>
            <person name="de Bekker C."/>
        </authorList>
    </citation>
    <scope>NUCLEOTIDE SEQUENCE [LARGE SCALE GENOMIC DNA]</scope>
    <source>
        <strain evidence="3 4">EC05</strain>
    </source>
</reference>
<evidence type="ECO:0000259" key="2">
    <source>
        <dbReference type="Pfam" id="PF03959"/>
    </source>
</evidence>
<sequence length="226" mass="24735">MRFLCLHGRGTDADIFKSQTARLREALGPEHEYVFVNGNVRARARAGLAADTTYGPQGRGFWPLDDADEERTRRVYHDMIAFIASRGPFDGLMAFSEGASVAATLLAELARPDSDEPIATFRCAVFFCGLPPLDLQLRKSGRAVRMLDPAVDGVAVRLPTAHIWSGAGQVLPDAGRHLAALCDPDTREELIHDLGHQVPGSRSEQGLRQTVRVIERTLERAKSCSS</sequence>
<comment type="caution">
    <text evidence="3">The sequence shown here is derived from an EMBL/GenBank/DDBJ whole genome shotgun (WGS) entry which is preliminary data.</text>
</comment>
<dbReference type="PANTHER" id="PTHR48070">
    <property type="entry name" value="ESTERASE OVCA2"/>
    <property type="match status" value="1"/>
</dbReference>
<dbReference type="InterPro" id="IPR005645">
    <property type="entry name" value="FSH-like_dom"/>
</dbReference>
<keyword evidence="4" id="KW-1185">Reference proteome</keyword>
<name>A0A8H4Q8D5_9HYPO</name>
<dbReference type="AlphaFoldDB" id="A0A8H4Q8D5"/>
<keyword evidence="1 3" id="KW-0378">Hydrolase</keyword>
<organism evidence="3 4">
    <name type="scientific">Ophiocordyceps camponoti-floridani</name>
    <dbReference type="NCBI Taxonomy" id="2030778"/>
    <lineage>
        <taxon>Eukaryota</taxon>
        <taxon>Fungi</taxon>
        <taxon>Dikarya</taxon>
        <taxon>Ascomycota</taxon>
        <taxon>Pezizomycotina</taxon>
        <taxon>Sordariomycetes</taxon>
        <taxon>Hypocreomycetidae</taxon>
        <taxon>Hypocreales</taxon>
        <taxon>Ophiocordycipitaceae</taxon>
        <taxon>Ophiocordyceps</taxon>
    </lineage>
</organism>
<dbReference type="Proteomes" id="UP000562929">
    <property type="component" value="Unassembled WGS sequence"/>
</dbReference>
<dbReference type="InterPro" id="IPR050593">
    <property type="entry name" value="LovG"/>
</dbReference>
<dbReference type="GO" id="GO:0005634">
    <property type="term" value="C:nucleus"/>
    <property type="evidence" value="ECO:0007669"/>
    <property type="project" value="TreeGrafter"/>
</dbReference>